<feature type="region of interest" description="Disordered" evidence="1">
    <location>
        <begin position="43"/>
        <end position="65"/>
    </location>
</feature>
<dbReference type="RefSeq" id="WP_150939395.1">
    <property type="nucleotide sequence ID" value="NZ_VYTZ01000018.1"/>
</dbReference>
<name>A0A5J5JS89_9ACTN</name>
<accession>A0A5J5JS89</accession>
<gene>
    <name evidence="2" type="ORF">F5972_32980</name>
</gene>
<sequence length="201" mass="20177">MISRKSSSASGSRGAGRLLTWSAAVAVTCATVGLSGSIAASATSTKTTPVTQEATSPQGGEKSFIPLPRLDSTNIITTFSVLPAVGATTSVEPLTSQTFTGSARRGHVFVNDGTAWADLTSVFSPGFLYDVTLSPSPSTALAGTGGVLTSLTTSGIPVGRLRVTVRKADGSIFASDCSVATTSGASTLPLTAADCTTPTRL</sequence>
<reference evidence="2 3" key="1">
    <citation type="submission" date="2019-09" db="EMBL/GenBank/DDBJ databases">
        <title>Screening of Novel Bioactive Compounds from Soil-Associated.</title>
        <authorList>
            <person name="Gong X."/>
        </authorList>
    </citation>
    <scope>NUCLEOTIDE SEQUENCE [LARGE SCALE GENOMIC DNA]</scope>
    <source>
        <strain evidence="2 3">Gxj-6</strain>
    </source>
</reference>
<dbReference type="Proteomes" id="UP000327011">
    <property type="component" value="Unassembled WGS sequence"/>
</dbReference>
<evidence type="ECO:0000256" key="1">
    <source>
        <dbReference type="SAM" id="MobiDB-lite"/>
    </source>
</evidence>
<organism evidence="2 3">
    <name type="scientific">Microbispora cellulosiformans</name>
    <dbReference type="NCBI Taxonomy" id="2614688"/>
    <lineage>
        <taxon>Bacteria</taxon>
        <taxon>Bacillati</taxon>
        <taxon>Actinomycetota</taxon>
        <taxon>Actinomycetes</taxon>
        <taxon>Streptosporangiales</taxon>
        <taxon>Streptosporangiaceae</taxon>
        <taxon>Microbispora</taxon>
    </lineage>
</organism>
<keyword evidence="3" id="KW-1185">Reference proteome</keyword>
<dbReference type="AlphaFoldDB" id="A0A5J5JS89"/>
<dbReference type="EMBL" id="VYTZ01000018">
    <property type="protein sequence ID" value="KAA9374050.1"/>
    <property type="molecule type" value="Genomic_DNA"/>
</dbReference>
<evidence type="ECO:0000313" key="2">
    <source>
        <dbReference type="EMBL" id="KAA9374050.1"/>
    </source>
</evidence>
<evidence type="ECO:0000313" key="3">
    <source>
        <dbReference type="Proteomes" id="UP000327011"/>
    </source>
</evidence>
<protein>
    <submittedName>
        <fullName evidence="2">Uncharacterized protein</fullName>
    </submittedName>
</protein>
<comment type="caution">
    <text evidence="2">The sequence shown here is derived from an EMBL/GenBank/DDBJ whole genome shotgun (WGS) entry which is preliminary data.</text>
</comment>
<feature type="compositionally biased region" description="Polar residues" evidence="1">
    <location>
        <begin position="49"/>
        <end position="58"/>
    </location>
</feature>
<proteinExistence type="predicted"/>